<feature type="transmembrane region" description="Helical" evidence="5">
    <location>
        <begin position="148"/>
        <end position="174"/>
    </location>
</feature>
<protein>
    <submittedName>
        <fullName evidence="7">Deleted in malignant brain tumors 1 protein</fullName>
    </submittedName>
</protein>
<evidence type="ECO:0000256" key="2">
    <source>
        <dbReference type="ARBA" id="ARBA00023157"/>
    </source>
</evidence>
<keyword evidence="5" id="KW-0812">Transmembrane</keyword>
<evidence type="ECO:0000256" key="5">
    <source>
        <dbReference type="SAM" id="Phobius"/>
    </source>
</evidence>
<dbReference type="Gene3D" id="3.10.250.10">
    <property type="entry name" value="SRCR-like domain"/>
    <property type="match status" value="1"/>
</dbReference>
<dbReference type="InterPro" id="IPR001190">
    <property type="entry name" value="SRCR"/>
</dbReference>
<dbReference type="PRINTS" id="PR00258">
    <property type="entry name" value="SPERACTRCPTR"/>
</dbReference>
<keyword evidence="2 4" id="KW-1015">Disulfide bond</keyword>
<keyword evidence="8" id="KW-1185">Reference proteome</keyword>
<dbReference type="Pfam" id="PF00530">
    <property type="entry name" value="SRCR"/>
    <property type="match status" value="1"/>
</dbReference>
<keyword evidence="5" id="KW-1133">Transmembrane helix</keyword>
<evidence type="ECO:0000256" key="4">
    <source>
        <dbReference type="PROSITE-ProRule" id="PRU00196"/>
    </source>
</evidence>
<keyword evidence="3" id="KW-0325">Glycoprotein</keyword>
<dbReference type="PANTHER" id="PTHR48071:SF18">
    <property type="entry name" value="DELETED IN MALIGNANT BRAIN TUMORS 1 PROTEIN-RELATED"/>
    <property type="match status" value="1"/>
</dbReference>
<feature type="domain" description="SRCR" evidence="6">
    <location>
        <begin position="20"/>
        <end position="120"/>
    </location>
</feature>
<dbReference type="EMBL" id="JAIZAY010000053">
    <property type="protein sequence ID" value="KAJ8019234.1"/>
    <property type="molecule type" value="Genomic_DNA"/>
</dbReference>
<reference evidence="7" key="1">
    <citation type="submission" date="2021-10" db="EMBL/GenBank/DDBJ databases">
        <title>Tropical sea cucumber genome reveals ecological adaptation and Cuvierian tubules defense mechanism.</title>
        <authorList>
            <person name="Chen T."/>
        </authorList>
    </citation>
    <scope>NUCLEOTIDE SEQUENCE</scope>
    <source>
        <strain evidence="7">Nanhai2018</strain>
        <tissue evidence="7">Muscle</tissue>
    </source>
</reference>
<evidence type="ECO:0000256" key="1">
    <source>
        <dbReference type="ARBA" id="ARBA00022729"/>
    </source>
</evidence>
<name>A0A9Q1BBP0_HOLLE</name>
<feature type="disulfide bond" evidence="4">
    <location>
        <begin position="45"/>
        <end position="109"/>
    </location>
</feature>
<dbReference type="SMART" id="SM00202">
    <property type="entry name" value="SR"/>
    <property type="match status" value="1"/>
</dbReference>
<comment type="caution">
    <text evidence="7">The sequence shown here is derived from an EMBL/GenBank/DDBJ whole genome shotgun (WGS) entry which is preliminary data.</text>
</comment>
<dbReference type="GO" id="GO:0016020">
    <property type="term" value="C:membrane"/>
    <property type="evidence" value="ECO:0007669"/>
    <property type="project" value="InterPro"/>
</dbReference>
<feature type="disulfide bond" evidence="4">
    <location>
        <begin position="58"/>
        <end position="119"/>
    </location>
</feature>
<accession>A0A9Q1BBP0</accession>
<dbReference type="FunFam" id="3.10.250.10:FF:000005">
    <property type="entry name" value="Neurotrypsin isoform A"/>
    <property type="match status" value="1"/>
</dbReference>
<evidence type="ECO:0000313" key="8">
    <source>
        <dbReference type="Proteomes" id="UP001152320"/>
    </source>
</evidence>
<dbReference type="Proteomes" id="UP001152320">
    <property type="component" value="Unassembled WGS sequence"/>
</dbReference>
<dbReference type="PANTHER" id="PTHR48071">
    <property type="entry name" value="SRCR DOMAIN-CONTAINING PROTEIN"/>
    <property type="match status" value="1"/>
</dbReference>
<dbReference type="OrthoDB" id="536948at2759"/>
<evidence type="ECO:0000259" key="6">
    <source>
        <dbReference type="PROSITE" id="PS50287"/>
    </source>
</evidence>
<proteinExistence type="predicted"/>
<keyword evidence="5" id="KW-0472">Membrane</keyword>
<evidence type="ECO:0000313" key="7">
    <source>
        <dbReference type="EMBL" id="KAJ8019234.1"/>
    </source>
</evidence>
<feature type="disulfide bond" evidence="4">
    <location>
        <begin position="89"/>
        <end position="99"/>
    </location>
</feature>
<dbReference type="InterPro" id="IPR036772">
    <property type="entry name" value="SRCR-like_dom_sf"/>
</dbReference>
<gene>
    <name evidence="7" type="ORF">HOLleu_42314</name>
</gene>
<organism evidence="7 8">
    <name type="scientific">Holothuria leucospilota</name>
    <name type="common">Black long sea cucumber</name>
    <name type="synonym">Mertensiothuria leucospilota</name>
    <dbReference type="NCBI Taxonomy" id="206669"/>
    <lineage>
        <taxon>Eukaryota</taxon>
        <taxon>Metazoa</taxon>
        <taxon>Echinodermata</taxon>
        <taxon>Eleutherozoa</taxon>
        <taxon>Echinozoa</taxon>
        <taxon>Holothuroidea</taxon>
        <taxon>Aspidochirotacea</taxon>
        <taxon>Aspidochirotida</taxon>
        <taxon>Holothuriidae</taxon>
        <taxon>Holothuria</taxon>
    </lineage>
</organism>
<sequence>MKITTLLPILLNTEDGLQGIRLVDGSSDSSGRVEVFMNGGWRTVCDDGWDLEDAIVVCRQLGYQNATSAPRRAFFGQGIGPIWKTDLQCTGSEASLTECSQRSLRKSYCNHYEDAGVACEGKKDHFRLRKLSESDKETKTSELHLFRVLIAVRILVVYIFINLSGIVSYYILFVKKSYGMLKFRQNIKS</sequence>
<evidence type="ECO:0000256" key="3">
    <source>
        <dbReference type="ARBA" id="ARBA00023180"/>
    </source>
</evidence>
<dbReference type="AlphaFoldDB" id="A0A9Q1BBP0"/>
<dbReference type="SUPFAM" id="SSF56487">
    <property type="entry name" value="SRCR-like"/>
    <property type="match status" value="1"/>
</dbReference>
<dbReference type="PROSITE" id="PS50287">
    <property type="entry name" value="SRCR_2"/>
    <property type="match status" value="1"/>
</dbReference>
<keyword evidence="1" id="KW-0732">Signal</keyword>